<name>A0A370BB85_9ACTN</name>
<feature type="transmembrane region" description="Helical" evidence="1">
    <location>
        <begin position="53"/>
        <end position="76"/>
    </location>
</feature>
<feature type="transmembrane region" description="Helical" evidence="1">
    <location>
        <begin position="133"/>
        <end position="152"/>
    </location>
</feature>
<accession>A0A370BB85</accession>
<keyword evidence="1" id="KW-1133">Transmembrane helix</keyword>
<dbReference type="EMBL" id="QQNA01000036">
    <property type="protein sequence ID" value="RDG38901.1"/>
    <property type="molecule type" value="Genomic_DNA"/>
</dbReference>
<keyword evidence="3" id="KW-1185">Reference proteome</keyword>
<comment type="caution">
    <text evidence="2">The sequence shown here is derived from an EMBL/GenBank/DDBJ whole genome shotgun (WGS) entry which is preliminary data.</text>
</comment>
<dbReference type="Proteomes" id="UP000253741">
    <property type="component" value="Unassembled WGS sequence"/>
</dbReference>
<evidence type="ECO:0008006" key="4">
    <source>
        <dbReference type="Google" id="ProtNLM"/>
    </source>
</evidence>
<proteinExistence type="predicted"/>
<protein>
    <recommendedName>
        <fullName evidence="4">ABC transporter permease</fullName>
    </recommendedName>
</protein>
<sequence>MNIPILRTELRRSVAPWAGAVVPAVALAFLYLISGPWWHGASQWTVQWTPMALWTRSLLVILWPVAIGLGALQGLRDHRSKITELLTSTPRPARHRAAVLAGMTALTLASGYALLVLVGAVQVFTGPTAYTHLAWLPISLVAALALGAGAALGMGIGRALPSVLTPPMLTVAAFLATNLLRASADFAVPQAAVSNRLALLSPASADARNALW</sequence>
<gene>
    <name evidence="2" type="ORF">DVH02_06560</name>
</gene>
<keyword evidence="1" id="KW-0812">Transmembrane</keyword>
<dbReference type="AlphaFoldDB" id="A0A370BB85"/>
<feature type="transmembrane region" description="Helical" evidence="1">
    <location>
        <begin position="14"/>
        <end position="33"/>
    </location>
</feature>
<keyword evidence="1" id="KW-0472">Membrane</keyword>
<organism evidence="2 3">
    <name type="scientific">Streptomyces corynorhini</name>
    <dbReference type="NCBI Taxonomy" id="2282652"/>
    <lineage>
        <taxon>Bacteria</taxon>
        <taxon>Bacillati</taxon>
        <taxon>Actinomycetota</taxon>
        <taxon>Actinomycetes</taxon>
        <taxon>Kitasatosporales</taxon>
        <taxon>Streptomycetaceae</taxon>
        <taxon>Streptomyces</taxon>
    </lineage>
</organism>
<reference evidence="2 3" key="1">
    <citation type="submission" date="2018-07" db="EMBL/GenBank/DDBJ databases">
        <title>Streptomyces species from bats.</title>
        <authorList>
            <person name="Dunlap C."/>
        </authorList>
    </citation>
    <scope>NUCLEOTIDE SEQUENCE [LARGE SCALE GENOMIC DNA]</scope>
    <source>
        <strain evidence="2 3">AC230</strain>
    </source>
</reference>
<feature type="transmembrane region" description="Helical" evidence="1">
    <location>
        <begin position="97"/>
        <end position="121"/>
    </location>
</feature>
<feature type="non-terminal residue" evidence="2">
    <location>
        <position position="212"/>
    </location>
</feature>
<evidence type="ECO:0000313" key="2">
    <source>
        <dbReference type="EMBL" id="RDG38901.1"/>
    </source>
</evidence>
<evidence type="ECO:0000256" key="1">
    <source>
        <dbReference type="SAM" id="Phobius"/>
    </source>
</evidence>
<evidence type="ECO:0000313" key="3">
    <source>
        <dbReference type="Proteomes" id="UP000253741"/>
    </source>
</evidence>